<accession>A0A0L0D1Q4</accession>
<keyword evidence="2" id="KW-0812">Transmembrane</keyword>
<evidence type="ECO:0000313" key="4">
    <source>
        <dbReference type="Proteomes" id="UP000054408"/>
    </source>
</evidence>
<keyword evidence="2" id="KW-1133">Transmembrane helix</keyword>
<organism evidence="3 4">
    <name type="scientific">Thecamonas trahens ATCC 50062</name>
    <dbReference type="NCBI Taxonomy" id="461836"/>
    <lineage>
        <taxon>Eukaryota</taxon>
        <taxon>Apusozoa</taxon>
        <taxon>Apusomonadida</taxon>
        <taxon>Apusomonadidae</taxon>
        <taxon>Thecamonas</taxon>
    </lineage>
</organism>
<dbReference type="Proteomes" id="UP000054408">
    <property type="component" value="Unassembled WGS sequence"/>
</dbReference>
<gene>
    <name evidence="3" type="ORF">AMSG_02742</name>
</gene>
<keyword evidence="4" id="KW-1185">Reference proteome</keyword>
<feature type="region of interest" description="Disordered" evidence="1">
    <location>
        <begin position="219"/>
        <end position="238"/>
    </location>
</feature>
<reference evidence="3 4" key="1">
    <citation type="submission" date="2010-05" db="EMBL/GenBank/DDBJ databases">
        <title>The Genome Sequence of Thecamonas trahens ATCC 50062.</title>
        <authorList>
            <consortium name="The Broad Institute Genome Sequencing Platform"/>
            <person name="Russ C."/>
            <person name="Cuomo C."/>
            <person name="Shea T."/>
            <person name="Young S.K."/>
            <person name="Zeng Q."/>
            <person name="Koehrsen M."/>
            <person name="Haas B."/>
            <person name="Borodovsky M."/>
            <person name="Guigo R."/>
            <person name="Alvarado L."/>
            <person name="Berlin A."/>
            <person name="Bochicchio J."/>
            <person name="Borenstein D."/>
            <person name="Chapman S."/>
            <person name="Chen Z."/>
            <person name="Freedman E."/>
            <person name="Gellesch M."/>
            <person name="Goldberg J."/>
            <person name="Griggs A."/>
            <person name="Gujja S."/>
            <person name="Heilman E."/>
            <person name="Heiman D."/>
            <person name="Hepburn T."/>
            <person name="Howarth C."/>
            <person name="Jen D."/>
            <person name="Larson L."/>
            <person name="Mehta T."/>
            <person name="Park D."/>
            <person name="Pearson M."/>
            <person name="Roberts A."/>
            <person name="Saif S."/>
            <person name="Shenoy N."/>
            <person name="Sisk P."/>
            <person name="Stolte C."/>
            <person name="Sykes S."/>
            <person name="Thomson T."/>
            <person name="Walk T."/>
            <person name="White J."/>
            <person name="Yandava C."/>
            <person name="Burger G."/>
            <person name="Gray M.W."/>
            <person name="Holland P.W.H."/>
            <person name="King N."/>
            <person name="Lang F.B.F."/>
            <person name="Roger A.J."/>
            <person name="Ruiz-Trillo I."/>
            <person name="Lander E."/>
            <person name="Nusbaum C."/>
        </authorList>
    </citation>
    <scope>NUCLEOTIDE SEQUENCE [LARGE SCALE GENOMIC DNA]</scope>
    <source>
        <strain evidence="3 4">ATCC 50062</strain>
    </source>
</reference>
<evidence type="ECO:0000256" key="2">
    <source>
        <dbReference type="SAM" id="Phobius"/>
    </source>
</evidence>
<feature type="transmembrane region" description="Helical" evidence="2">
    <location>
        <begin position="86"/>
        <end position="107"/>
    </location>
</feature>
<feature type="transmembrane region" description="Helical" evidence="2">
    <location>
        <begin position="12"/>
        <end position="36"/>
    </location>
</feature>
<feature type="transmembrane region" description="Helical" evidence="2">
    <location>
        <begin position="119"/>
        <end position="147"/>
    </location>
</feature>
<feature type="transmembrane region" description="Helical" evidence="2">
    <location>
        <begin position="167"/>
        <end position="196"/>
    </location>
</feature>
<dbReference type="EMBL" id="GL349442">
    <property type="protein sequence ID" value="KNC46289.1"/>
    <property type="molecule type" value="Genomic_DNA"/>
</dbReference>
<name>A0A0L0D1Q4_THETB</name>
<protein>
    <submittedName>
        <fullName evidence="3">Uncharacterized protein</fullName>
    </submittedName>
</protein>
<evidence type="ECO:0000313" key="3">
    <source>
        <dbReference type="EMBL" id="KNC46289.1"/>
    </source>
</evidence>
<keyword evidence="2" id="KW-0472">Membrane</keyword>
<dbReference type="AlphaFoldDB" id="A0A0L0D1Q4"/>
<evidence type="ECO:0000256" key="1">
    <source>
        <dbReference type="SAM" id="MobiDB-lite"/>
    </source>
</evidence>
<proteinExistence type="predicted"/>
<dbReference type="GeneID" id="25562395"/>
<dbReference type="RefSeq" id="XP_013760583.1">
    <property type="nucleotide sequence ID" value="XM_013905129.1"/>
</dbReference>
<sequence>MLQRVSRGVDYGLGTAFVALPCMVFAAALLYVVVYYSHPMASLERLPGLGLDFRAWDAASLAEMYEPIASSSLRELVGLYNTWLPAYYIAQALALTSMVSMAWWPLYGHPTRGPSPSLLLTNLIPLAMLLVDFLVGRSVVVFIYAMIDHRTASAPGVPFDPTADGNLALLATLGGLGSLLKTGLLILSVISAGWGLGAEFIIELKRTYKEEFSGKSFSRRRNKSSINMRRVSSKQKRR</sequence>